<name>A0A7U7EP10_9GAMM</name>
<protein>
    <submittedName>
        <fullName evidence="2">Uncharacterized protein</fullName>
    </submittedName>
</protein>
<feature type="transmembrane region" description="Helical" evidence="1">
    <location>
        <begin position="186"/>
        <end position="210"/>
    </location>
</feature>
<feature type="transmembrane region" description="Helical" evidence="1">
    <location>
        <begin position="154"/>
        <end position="171"/>
    </location>
</feature>
<organism evidence="2 3">
    <name type="scientific">Zestomonas carbonaria</name>
    <dbReference type="NCBI Taxonomy" id="2762745"/>
    <lineage>
        <taxon>Bacteria</taxon>
        <taxon>Pseudomonadati</taxon>
        <taxon>Pseudomonadota</taxon>
        <taxon>Gammaproteobacteria</taxon>
        <taxon>Pseudomonadales</taxon>
        <taxon>Pseudomonadaceae</taxon>
        <taxon>Zestomonas</taxon>
    </lineage>
</organism>
<feature type="transmembrane region" description="Helical" evidence="1">
    <location>
        <begin position="114"/>
        <end position="133"/>
    </location>
</feature>
<evidence type="ECO:0000313" key="3">
    <source>
        <dbReference type="Proteomes" id="UP000583387"/>
    </source>
</evidence>
<feature type="transmembrane region" description="Helical" evidence="1">
    <location>
        <begin position="85"/>
        <end position="108"/>
    </location>
</feature>
<dbReference type="EMBL" id="CAJFCI010000039">
    <property type="protein sequence ID" value="CAD5107585.1"/>
    <property type="molecule type" value="Genomic_DNA"/>
</dbReference>
<keyword evidence="1" id="KW-1133">Transmembrane helix</keyword>
<evidence type="ECO:0000313" key="2">
    <source>
        <dbReference type="EMBL" id="CAD5107585.1"/>
    </source>
</evidence>
<proteinExistence type="predicted"/>
<feature type="transmembrane region" description="Helical" evidence="1">
    <location>
        <begin position="21"/>
        <end position="41"/>
    </location>
</feature>
<gene>
    <name evidence="2" type="ORF">PSEWESI4_01858</name>
</gene>
<keyword evidence="1" id="KW-0472">Membrane</keyword>
<sequence length="218" mass="24707">MNPLPILRDSWYFFSRNLGAIARLCLPLVALECLARYWLVVSLGDTAPPYADLLVGLVFYPMYTAALILFLDSRTRGVEQGNRDLLAMALYLWPRLALLTALSSLLIMLGASMFLLPGLWVMIKLAFAEYLLVLDRQTPLSALRESFRLTTGHFWRILFCVLAVMVPLWAFDWRVSPLFGVPGESLLPLLIDCVRGFLQLFASVVVFRLFMLARPNAF</sequence>
<accession>A0A7U7EP10</accession>
<dbReference type="Proteomes" id="UP000583387">
    <property type="component" value="Unassembled WGS sequence"/>
</dbReference>
<evidence type="ECO:0000256" key="1">
    <source>
        <dbReference type="SAM" id="Phobius"/>
    </source>
</evidence>
<dbReference type="RefSeq" id="WP_187670929.1">
    <property type="nucleotide sequence ID" value="NZ_CAJFCI010000039.1"/>
</dbReference>
<comment type="caution">
    <text evidence="2">The sequence shown here is derived from an EMBL/GenBank/DDBJ whole genome shotgun (WGS) entry which is preliminary data.</text>
</comment>
<keyword evidence="3" id="KW-1185">Reference proteome</keyword>
<keyword evidence="1" id="KW-0812">Transmembrane</keyword>
<dbReference type="AlphaFoldDB" id="A0A7U7EP10"/>
<feature type="transmembrane region" description="Helical" evidence="1">
    <location>
        <begin position="53"/>
        <end position="73"/>
    </location>
</feature>
<reference evidence="2 3" key="1">
    <citation type="submission" date="2020-08" db="EMBL/GenBank/DDBJ databases">
        <authorList>
            <person name="Criscuolo A."/>
        </authorList>
    </citation>
    <scope>NUCLEOTIDE SEQUENCE [LARGE SCALE GENOMIC DNA]</scope>
    <source>
        <strain evidence="2">CIP111764</strain>
    </source>
</reference>